<evidence type="ECO:0000313" key="1">
    <source>
        <dbReference type="EMBL" id="PSX44464.1"/>
    </source>
</evidence>
<reference evidence="1 2" key="1">
    <citation type="submission" date="2018-01" db="EMBL/GenBank/DDBJ databases">
        <title>Whole genome sequencing of Histamine producing bacteria.</title>
        <authorList>
            <person name="Butler K."/>
        </authorList>
    </citation>
    <scope>NUCLEOTIDE SEQUENCE [LARGE SCALE GENOMIC DNA]</scope>
    <source>
        <strain evidence="1 2">A1-4</strain>
    </source>
</reference>
<gene>
    <name evidence="1" type="ORF">C0W53_14440</name>
</gene>
<dbReference type="InterPro" id="IPR013783">
    <property type="entry name" value="Ig-like_fold"/>
</dbReference>
<feature type="non-terminal residue" evidence="1">
    <location>
        <position position="745"/>
    </location>
</feature>
<dbReference type="NCBIfam" id="NF033510">
    <property type="entry name" value="Ca_tandemer"/>
    <property type="match status" value="5"/>
</dbReference>
<evidence type="ECO:0000313" key="2">
    <source>
        <dbReference type="Proteomes" id="UP000240728"/>
    </source>
</evidence>
<dbReference type="NCBIfam" id="NF033682">
    <property type="entry name" value="retention_LapA"/>
    <property type="match status" value="1"/>
</dbReference>
<dbReference type="NCBIfam" id="NF012196">
    <property type="entry name" value="Ig_like_ice"/>
    <property type="match status" value="6"/>
</dbReference>
<comment type="caution">
    <text evidence="1">The sequence shown here is derived from an EMBL/GenBank/DDBJ whole genome shotgun (WGS) entry which is preliminary data.</text>
</comment>
<sequence>MAEIKNDNISELKIINGTCFVIKNNKEIISINSNHQLQSDEIIVANSNTKIIFVKDGIEQVIEQPVPTCSTVSLNGIKTVDLNNSIHFNEQGIKNANFSADDISTIHNIILAGQDPTKLFEATAMGNEFAPRAGHEGNQSSSSAQSFVGIDYDNDALLAKAGFDTAYEPEIKKDHIDESSRIDHSELSADIHIVSIAGDDFINDAESHTKVPVTGTVGGDVKAGDTVTVSVDGKEIGQATVESHNGKLTWTAEVDGSVLSGANKDSVTATVTTKDEAGHSATATDNHDYQVDTSIHADITITSIATDDNVTGPDSEHTQSIIGTVSGDVKAGDIVTVTLDGQQLGTAEVQADKSWHLSVDGKTLLDAKADNVTATVTATDAAGNSQTATDHHDYSVDVNATIDIDPITGDNHITQQEGHQQNITITGTVGGQVQEGDIVKVTLGDHHYETKVEAGNKWSVNVTGSDVLHAHEATATVTTSYSSHNKTVSSDENYQVEINAGVTIDHIGGDDVINSAESHTKVPVTGTVGGDVKAGDTVTVSVDGKEIGQATVESHNGKLTWTAEVDGSVLSGANKDSVTATVTTKDEAGHSATATDNHDYQVDTSIHADITITSIATDDNVTGPDSEHTQAIVGTVSGDVKAGDIVTVTLDGQQLGTAEVQADKSWRLSVDGKTLLDAKADNVTATVTATDAAGNSQTATDQHDYSVNVTATIDIDPITGDNHITQQEGHQQNITITGTVGGQVQ</sequence>
<name>A0AAX0YWB4_9GAMM</name>
<organism evidence="1 2">
    <name type="scientific">Photobacterium kishitanii</name>
    <dbReference type="NCBI Taxonomy" id="318456"/>
    <lineage>
        <taxon>Bacteria</taxon>
        <taxon>Pseudomonadati</taxon>
        <taxon>Pseudomonadota</taxon>
        <taxon>Gammaproteobacteria</taxon>
        <taxon>Vibrionales</taxon>
        <taxon>Vibrionaceae</taxon>
        <taxon>Photobacterium</taxon>
    </lineage>
</organism>
<evidence type="ECO:0008006" key="3">
    <source>
        <dbReference type="Google" id="ProtNLM"/>
    </source>
</evidence>
<dbReference type="RefSeq" id="WP_181317966.1">
    <property type="nucleotide sequence ID" value="NZ_PYOZ01000008.1"/>
</dbReference>
<accession>A0AAX0YWB4</accession>
<dbReference type="InterPro" id="IPR047777">
    <property type="entry name" value="LapA-like_RM"/>
</dbReference>
<keyword evidence="2" id="KW-1185">Reference proteome</keyword>
<dbReference type="AlphaFoldDB" id="A0AAX0YWB4"/>
<dbReference type="EMBL" id="PYOZ01000008">
    <property type="protein sequence ID" value="PSX44464.1"/>
    <property type="molecule type" value="Genomic_DNA"/>
</dbReference>
<proteinExistence type="predicted"/>
<dbReference type="InterPro" id="IPR049826">
    <property type="entry name" value="Ig-like_ice"/>
</dbReference>
<protein>
    <recommendedName>
        <fullName evidence="3">Ig-like domain-containing protein</fullName>
    </recommendedName>
</protein>
<dbReference type="Proteomes" id="UP000240728">
    <property type="component" value="Unassembled WGS sequence"/>
</dbReference>
<dbReference type="Gene3D" id="2.60.40.10">
    <property type="entry name" value="Immunoglobulins"/>
    <property type="match status" value="5"/>
</dbReference>